<evidence type="ECO:0000313" key="1">
    <source>
        <dbReference type="EMBL" id="VDD90433.1"/>
    </source>
</evidence>
<proteinExistence type="predicted"/>
<accession>A0A0N4V5Q8</accession>
<dbReference type="EMBL" id="UXUI01008079">
    <property type="protein sequence ID" value="VDD90433.1"/>
    <property type="molecule type" value="Genomic_DNA"/>
</dbReference>
<protein>
    <submittedName>
        <fullName evidence="3">Ras-GEF domain-containing protein</fullName>
    </submittedName>
</protein>
<evidence type="ECO:0000313" key="2">
    <source>
        <dbReference type="Proteomes" id="UP000274131"/>
    </source>
</evidence>
<reference evidence="1 2" key="2">
    <citation type="submission" date="2018-10" db="EMBL/GenBank/DDBJ databases">
        <authorList>
            <consortium name="Pathogen Informatics"/>
        </authorList>
    </citation>
    <scope>NUCLEOTIDE SEQUENCE [LARGE SCALE GENOMIC DNA]</scope>
</reference>
<dbReference type="AlphaFoldDB" id="A0A0N4V5Q8"/>
<keyword evidence="2" id="KW-1185">Reference proteome</keyword>
<dbReference type="Proteomes" id="UP000274131">
    <property type="component" value="Unassembled WGS sequence"/>
</dbReference>
<dbReference type="WBParaSite" id="EVEC_0000557301-mRNA-1">
    <property type="protein sequence ID" value="EVEC_0000557301-mRNA-1"/>
    <property type="gene ID" value="EVEC_0000557301"/>
</dbReference>
<evidence type="ECO:0000313" key="3">
    <source>
        <dbReference type="WBParaSite" id="EVEC_0000557301-mRNA-1"/>
    </source>
</evidence>
<organism evidence="3">
    <name type="scientific">Enterobius vermicularis</name>
    <name type="common">Human pinworm</name>
    <dbReference type="NCBI Taxonomy" id="51028"/>
    <lineage>
        <taxon>Eukaryota</taxon>
        <taxon>Metazoa</taxon>
        <taxon>Ecdysozoa</taxon>
        <taxon>Nematoda</taxon>
        <taxon>Chromadorea</taxon>
        <taxon>Rhabditida</taxon>
        <taxon>Spirurina</taxon>
        <taxon>Oxyuridomorpha</taxon>
        <taxon>Oxyuroidea</taxon>
        <taxon>Oxyuridae</taxon>
        <taxon>Enterobius</taxon>
    </lineage>
</organism>
<gene>
    <name evidence="1" type="ORF">EVEC_LOCUS5184</name>
</gene>
<reference evidence="3" key="1">
    <citation type="submission" date="2017-02" db="UniProtKB">
        <authorList>
            <consortium name="WormBaseParasite"/>
        </authorList>
    </citation>
    <scope>IDENTIFICATION</scope>
</reference>
<sequence length="202" mass="22954">MDSLRGKNSVQKVEGEILYQIAMLDLEELSTLKTTSNFDASWYKYDLNKTYPRSKVTEALYKYAGNEINVFALSLRALRKLEDQRCTHTDISRKPEHDGIREIYVMGIRESWVQPLCVSQPLMTRRNGTRERVMQLPTDRHLNTRTKSHCCIPLSSCSSHLCYTSHITSHNSARLDSKTTGFPFPAVVSEPVPSTVVELDGG</sequence>
<name>A0A0N4V5Q8_ENTVE</name>